<dbReference type="GO" id="GO:0003676">
    <property type="term" value="F:nucleic acid binding"/>
    <property type="evidence" value="ECO:0007669"/>
    <property type="project" value="InterPro"/>
</dbReference>
<dbReference type="PANTHER" id="PTHR47723">
    <property type="entry name" value="OS05G0353850 PROTEIN"/>
    <property type="match status" value="1"/>
</dbReference>
<dbReference type="Pfam" id="PF13456">
    <property type="entry name" value="RVT_3"/>
    <property type="match status" value="1"/>
</dbReference>
<reference evidence="2" key="1">
    <citation type="submission" date="2016-11" db="EMBL/GenBank/DDBJ databases">
        <title>The genome of Nicotiana attenuata.</title>
        <authorList>
            <person name="Xu S."/>
            <person name="Brockmoeller T."/>
            <person name="Gaquerel E."/>
            <person name="Navarro A."/>
            <person name="Kuhl H."/>
            <person name="Gase K."/>
            <person name="Ling Z."/>
            <person name="Zhou W."/>
            <person name="Kreitzer C."/>
            <person name="Stanke M."/>
            <person name="Tang H."/>
            <person name="Lyons E."/>
            <person name="Pandey P."/>
            <person name="Pandey S.P."/>
            <person name="Timmermann B."/>
            <person name="Baldwin I.T."/>
        </authorList>
    </citation>
    <scope>NUCLEOTIDE SEQUENCE [LARGE SCALE GENOMIC DNA]</scope>
    <source>
        <strain evidence="2">UT</strain>
    </source>
</reference>
<dbReference type="EMBL" id="MJEQ01001726">
    <property type="protein sequence ID" value="OIT29666.1"/>
    <property type="molecule type" value="Genomic_DNA"/>
</dbReference>
<dbReference type="Gramene" id="OIT29666">
    <property type="protein sequence ID" value="OIT29666"/>
    <property type="gene ID" value="A4A49_60296"/>
</dbReference>
<dbReference type="InterPro" id="IPR036397">
    <property type="entry name" value="RNaseH_sf"/>
</dbReference>
<dbReference type="PANTHER" id="PTHR47723:SF14">
    <property type="entry name" value="RNASE H TYPE-1 DOMAIN-CONTAINING PROTEIN"/>
    <property type="match status" value="1"/>
</dbReference>
<dbReference type="Proteomes" id="UP000187609">
    <property type="component" value="Unassembled WGS sequence"/>
</dbReference>
<evidence type="ECO:0000313" key="2">
    <source>
        <dbReference type="EMBL" id="OIT29666.1"/>
    </source>
</evidence>
<dbReference type="GO" id="GO:0004523">
    <property type="term" value="F:RNA-DNA hybrid ribonuclease activity"/>
    <property type="evidence" value="ECO:0007669"/>
    <property type="project" value="InterPro"/>
</dbReference>
<dbReference type="InterPro" id="IPR053151">
    <property type="entry name" value="RNase_H-like"/>
</dbReference>
<dbReference type="AlphaFoldDB" id="A0A314KJX4"/>
<organism evidence="2 3">
    <name type="scientific">Nicotiana attenuata</name>
    <name type="common">Coyote tobacco</name>
    <dbReference type="NCBI Taxonomy" id="49451"/>
    <lineage>
        <taxon>Eukaryota</taxon>
        <taxon>Viridiplantae</taxon>
        <taxon>Streptophyta</taxon>
        <taxon>Embryophyta</taxon>
        <taxon>Tracheophyta</taxon>
        <taxon>Spermatophyta</taxon>
        <taxon>Magnoliopsida</taxon>
        <taxon>eudicotyledons</taxon>
        <taxon>Gunneridae</taxon>
        <taxon>Pentapetalae</taxon>
        <taxon>asterids</taxon>
        <taxon>lamiids</taxon>
        <taxon>Solanales</taxon>
        <taxon>Solanaceae</taxon>
        <taxon>Nicotianoideae</taxon>
        <taxon>Nicotianeae</taxon>
        <taxon>Nicotiana</taxon>
    </lineage>
</organism>
<dbReference type="Gene3D" id="3.30.420.10">
    <property type="entry name" value="Ribonuclease H-like superfamily/Ribonuclease H"/>
    <property type="match status" value="1"/>
</dbReference>
<proteinExistence type="predicted"/>
<dbReference type="SMR" id="A0A314KJX4"/>
<dbReference type="CDD" id="cd06222">
    <property type="entry name" value="RNase_H_like"/>
    <property type="match status" value="1"/>
</dbReference>
<accession>A0A314KJX4</accession>
<dbReference type="InterPro" id="IPR044730">
    <property type="entry name" value="RNase_H-like_dom_plant"/>
</dbReference>
<dbReference type="InterPro" id="IPR002156">
    <property type="entry name" value="RNaseH_domain"/>
</dbReference>
<feature type="domain" description="RNase H type-1" evidence="1">
    <location>
        <begin position="30"/>
        <end position="146"/>
    </location>
</feature>
<protein>
    <recommendedName>
        <fullName evidence="1">RNase H type-1 domain-containing protein</fullName>
    </recommendedName>
</protein>
<feature type="non-terminal residue" evidence="2">
    <location>
        <position position="1"/>
    </location>
</feature>
<keyword evidence="3" id="KW-1185">Reference proteome</keyword>
<gene>
    <name evidence="2" type="ORF">A4A49_60296</name>
</gene>
<comment type="caution">
    <text evidence="2">The sequence shown here is derived from an EMBL/GenBank/DDBJ whole genome shotgun (WGS) entry which is preliminary data.</text>
</comment>
<evidence type="ECO:0000259" key="1">
    <source>
        <dbReference type="Pfam" id="PF13456"/>
    </source>
</evidence>
<name>A0A314KJX4_NICAT</name>
<dbReference type="InterPro" id="IPR012337">
    <property type="entry name" value="RNaseH-like_sf"/>
</dbReference>
<evidence type="ECO:0000313" key="3">
    <source>
        <dbReference type="Proteomes" id="UP000187609"/>
    </source>
</evidence>
<dbReference type="SUPFAM" id="SSF53098">
    <property type="entry name" value="Ribonuclease H-like"/>
    <property type="match status" value="1"/>
</dbReference>
<sequence length="196" mass="22073">ICHLFNISIGFKKTIITKWNKPPAFFVKLNSDGSCKNGLCGGGGVIRDNLGCLIAAFTINLGPGTSNWAEAQPLLFGIEWCINNGLHCILAETDSKLLVDCLNGNNCVPWRISDEINELRSLREQTIFNLNHCFRESNQVADKLASLSHDSLQNQLFHNFDELPRQVRGIMNMDKWSLPAFRIVDKRRTDITFEPP</sequence>